<dbReference type="InParanoid" id="A0A2P5HTK8"/>
<organism evidence="1 2">
    <name type="scientific">Diaporthe helianthi</name>
    <dbReference type="NCBI Taxonomy" id="158607"/>
    <lineage>
        <taxon>Eukaryota</taxon>
        <taxon>Fungi</taxon>
        <taxon>Dikarya</taxon>
        <taxon>Ascomycota</taxon>
        <taxon>Pezizomycotina</taxon>
        <taxon>Sordariomycetes</taxon>
        <taxon>Sordariomycetidae</taxon>
        <taxon>Diaporthales</taxon>
        <taxon>Diaporthaceae</taxon>
        <taxon>Diaporthe</taxon>
    </lineage>
</organism>
<dbReference type="AlphaFoldDB" id="A0A2P5HTK8"/>
<gene>
    <name evidence="1" type="ORF">DHEL01_v208003</name>
</gene>
<accession>A0A2P5HTK8</accession>
<name>A0A2P5HTK8_DIAHE</name>
<dbReference type="EMBL" id="MAVT02000768">
    <property type="protein sequence ID" value="POS73598.1"/>
    <property type="molecule type" value="Genomic_DNA"/>
</dbReference>
<proteinExistence type="predicted"/>
<comment type="caution">
    <text evidence="1">The sequence shown here is derived from an EMBL/GenBank/DDBJ whole genome shotgun (WGS) entry which is preliminary data.</text>
</comment>
<keyword evidence="2" id="KW-1185">Reference proteome</keyword>
<evidence type="ECO:0000313" key="2">
    <source>
        <dbReference type="Proteomes" id="UP000094444"/>
    </source>
</evidence>
<protein>
    <submittedName>
        <fullName evidence="1">Uncharacterized protein</fullName>
    </submittedName>
</protein>
<sequence>MIEARHGIPVQAYTEMVPGARKLQHAGSDEFRALLEREAQVNPYGGAVFRTKVAEEFLGVHLIMVKMGPSDNNATSFCMVISLQWDGAELRLIYALYEREDAHYDHHTKRDDGDV</sequence>
<dbReference type="Proteomes" id="UP000094444">
    <property type="component" value="Unassembled WGS sequence"/>
</dbReference>
<reference evidence="1" key="1">
    <citation type="submission" date="2017-09" db="EMBL/GenBank/DDBJ databases">
        <title>Polyketide synthases of a Diaporthe helianthi virulent isolate.</title>
        <authorList>
            <person name="Baroncelli R."/>
        </authorList>
    </citation>
    <scope>NUCLEOTIDE SEQUENCE [LARGE SCALE GENOMIC DNA]</scope>
    <source>
        <strain evidence="1">7/96</strain>
    </source>
</reference>
<evidence type="ECO:0000313" key="1">
    <source>
        <dbReference type="EMBL" id="POS73598.1"/>
    </source>
</evidence>